<dbReference type="RefSeq" id="WP_354187083.1">
    <property type="nucleotide sequence ID" value="NZ_JBEPLT010000014.1"/>
</dbReference>
<feature type="domain" description="FdhE N-terminal" evidence="2">
    <location>
        <begin position="34"/>
        <end position="193"/>
    </location>
</feature>
<dbReference type="InterPro" id="IPR024064">
    <property type="entry name" value="FdhE-like_sf"/>
</dbReference>
<dbReference type="SUPFAM" id="SSF144020">
    <property type="entry name" value="FdhE-like"/>
    <property type="match status" value="1"/>
</dbReference>
<dbReference type="InterPro" id="IPR006452">
    <property type="entry name" value="Formate_DH_accessory"/>
</dbReference>
<feature type="domain" description="FdhE C-terminal" evidence="3">
    <location>
        <begin position="239"/>
        <end position="296"/>
    </location>
</feature>
<reference evidence="4 5" key="1">
    <citation type="submission" date="2024-06" db="EMBL/GenBank/DDBJ databases">
        <title>Genomic Encyclopedia of Type Strains, Phase IV (KMG-IV): sequencing the most valuable type-strain genomes for metagenomic binning, comparative biology and taxonomic classification.</title>
        <authorList>
            <person name="Goeker M."/>
        </authorList>
    </citation>
    <scope>NUCLEOTIDE SEQUENCE [LARGE SCALE GENOMIC DNA]</scope>
    <source>
        <strain evidence="4 5">DSM 23650</strain>
    </source>
</reference>
<evidence type="ECO:0000259" key="2">
    <source>
        <dbReference type="Pfam" id="PF04216"/>
    </source>
</evidence>
<evidence type="ECO:0000313" key="5">
    <source>
        <dbReference type="Proteomes" id="UP001549112"/>
    </source>
</evidence>
<sequence length="316" mass="35559">MSGQKKVTNPVKTKSSQNKTTAVNKEILVHSPFFVILPDTRTLFAKRAERFAHLATKEPTQELLLFFAHFCNAQQQSSKKFKDLAIPLSRFGASSAPPLDRSKLLILGLYESIVEDFLNHLSTPTLSVQPLSETRYAALKSTKQQKNDWRLWSHNLLNHKLPQHQLTEHVFILGALQIMYSLAASQLDAQNLTAQQNNLCPACQGTHSASLIIDWKAHETVKVCSCLYCGTLWYHPHTQCTFCEATEPISTHVSPTTPDGILFETCDNCGSYSKLLDCHKNPTLDVFTDDISTPTPEFLASSFKYKSFNPFLEQKK</sequence>
<accession>A0ABV2FPU4</accession>
<dbReference type="InterPro" id="IPR056774">
    <property type="entry name" value="FdhE_N"/>
</dbReference>
<dbReference type="PANTHER" id="PTHR37689">
    <property type="entry name" value="PROTEIN FDHE"/>
    <property type="match status" value="1"/>
</dbReference>
<organism evidence="4 5">
    <name type="scientific">Bartonella japonica</name>
    <dbReference type="NCBI Taxonomy" id="357761"/>
    <lineage>
        <taxon>Bacteria</taxon>
        <taxon>Pseudomonadati</taxon>
        <taxon>Pseudomonadota</taxon>
        <taxon>Alphaproteobacteria</taxon>
        <taxon>Hyphomicrobiales</taxon>
        <taxon>Bartonellaceae</taxon>
        <taxon>Bartonella</taxon>
    </lineage>
</organism>
<keyword evidence="1" id="KW-0963">Cytoplasm</keyword>
<proteinExistence type="predicted"/>
<dbReference type="Pfam" id="PF04216">
    <property type="entry name" value="FdhE_N"/>
    <property type="match status" value="1"/>
</dbReference>
<keyword evidence="5" id="KW-1185">Reference proteome</keyword>
<dbReference type="Pfam" id="PF24860">
    <property type="entry name" value="FdhE_C"/>
    <property type="match status" value="1"/>
</dbReference>
<evidence type="ECO:0000313" key="4">
    <source>
        <dbReference type="EMBL" id="MET3560581.1"/>
    </source>
</evidence>
<dbReference type="Proteomes" id="UP001549112">
    <property type="component" value="Unassembled WGS sequence"/>
</dbReference>
<protein>
    <submittedName>
        <fullName evidence="4">FdhE protein</fullName>
    </submittedName>
</protein>
<dbReference type="PANTHER" id="PTHR37689:SF1">
    <property type="entry name" value="PROTEIN FDHE"/>
    <property type="match status" value="1"/>
</dbReference>
<dbReference type="InterPro" id="IPR056796">
    <property type="entry name" value="FdhE_C"/>
</dbReference>
<dbReference type="EMBL" id="JBEPLT010000014">
    <property type="protein sequence ID" value="MET3560581.1"/>
    <property type="molecule type" value="Genomic_DNA"/>
</dbReference>
<name>A0ABV2FPU4_9HYPH</name>
<evidence type="ECO:0000256" key="1">
    <source>
        <dbReference type="ARBA" id="ARBA00022490"/>
    </source>
</evidence>
<evidence type="ECO:0000259" key="3">
    <source>
        <dbReference type="Pfam" id="PF24860"/>
    </source>
</evidence>
<dbReference type="CDD" id="cd16341">
    <property type="entry name" value="FdhE"/>
    <property type="match status" value="1"/>
</dbReference>
<comment type="caution">
    <text evidence="4">The sequence shown here is derived from an EMBL/GenBank/DDBJ whole genome shotgun (WGS) entry which is preliminary data.</text>
</comment>
<dbReference type="Gene3D" id="3.90.1670.10">
    <property type="entry name" value="FdhE-like domain"/>
    <property type="match status" value="1"/>
</dbReference>
<gene>
    <name evidence="4" type="ORF">ABID39_001287</name>
</gene>